<keyword evidence="1" id="KW-1133">Transmembrane helix</keyword>
<reference evidence="2 3" key="1">
    <citation type="journal article" date="2019" name="Gigascience">
        <title>Whole-genome sequence of the oriental lung fluke Paragonimus westermani.</title>
        <authorList>
            <person name="Oey H."/>
            <person name="Zakrzewski M."/>
            <person name="Narain K."/>
            <person name="Devi K.R."/>
            <person name="Agatsuma T."/>
            <person name="Nawaratna S."/>
            <person name="Gobert G.N."/>
            <person name="Jones M.K."/>
            <person name="Ragan M.A."/>
            <person name="McManus D.P."/>
            <person name="Krause L."/>
        </authorList>
    </citation>
    <scope>NUCLEOTIDE SEQUENCE [LARGE SCALE GENOMIC DNA]</scope>
    <source>
        <strain evidence="2 3">IND2009</strain>
    </source>
</reference>
<feature type="transmembrane region" description="Helical" evidence="1">
    <location>
        <begin position="34"/>
        <end position="51"/>
    </location>
</feature>
<dbReference type="EMBL" id="QNGE01002780">
    <property type="protein sequence ID" value="KAA3675008.1"/>
    <property type="molecule type" value="Genomic_DNA"/>
</dbReference>
<keyword evidence="1" id="KW-0812">Transmembrane</keyword>
<name>A0A5J4NI42_9TREM</name>
<accession>A0A5J4NI42</accession>
<protein>
    <submittedName>
        <fullName evidence="2">Uncharacterized protein</fullName>
    </submittedName>
</protein>
<comment type="caution">
    <text evidence="2">The sequence shown here is derived from an EMBL/GenBank/DDBJ whole genome shotgun (WGS) entry which is preliminary data.</text>
</comment>
<gene>
    <name evidence="2" type="ORF">DEA37_0002120</name>
</gene>
<dbReference type="Proteomes" id="UP000324629">
    <property type="component" value="Unassembled WGS sequence"/>
</dbReference>
<organism evidence="2 3">
    <name type="scientific">Paragonimus westermani</name>
    <dbReference type="NCBI Taxonomy" id="34504"/>
    <lineage>
        <taxon>Eukaryota</taxon>
        <taxon>Metazoa</taxon>
        <taxon>Spiralia</taxon>
        <taxon>Lophotrochozoa</taxon>
        <taxon>Platyhelminthes</taxon>
        <taxon>Trematoda</taxon>
        <taxon>Digenea</taxon>
        <taxon>Plagiorchiida</taxon>
        <taxon>Troglotremata</taxon>
        <taxon>Troglotrematidae</taxon>
        <taxon>Paragonimus</taxon>
    </lineage>
</organism>
<evidence type="ECO:0000256" key="1">
    <source>
        <dbReference type="SAM" id="Phobius"/>
    </source>
</evidence>
<evidence type="ECO:0000313" key="2">
    <source>
        <dbReference type="EMBL" id="KAA3675008.1"/>
    </source>
</evidence>
<proteinExistence type="predicted"/>
<keyword evidence="3" id="KW-1185">Reference proteome</keyword>
<keyword evidence="1" id="KW-0472">Membrane</keyword>
<evidence type="ECO:0000313" key="3">
    <source>
        <dbReference type="Proteomes" id="UP000324629"/>
    </source>
</evidence>
<dbReference type="AlphaFoldDB" id="A0A5J4NI42"/>
<sequence length="68" mass="7603">MEMAKSLPPNCKSIWILKTAQSTEPKPRVSSNPMIPIMMASWICMSWLIFWTNSSTGLGNHAILLHSS</sequence>